<dbReference type="Proteomes" id="UP001501035">
    <property type="component" value="Unassembled WGS sequence"/>
</dbReference>
<keyword evidence="6 8" id="KW-0472">Membrane</keyword>
<feature type="transmembrane region" description="Helical" evidence="8">
    <location>
        <begin position="29"/>
        <end position="51"/>
    </location>
</feature>
<evidence type="ECO:0000256" key="8">
    <source>
        <dbReference type="SAM" id="Phobius"/>
    </source>
</evidence>
<feature type="transmembrane region" description="Helical" evidence="8">
    <location>
        <begin position="114"/>
        <end position="134"/>
    </location>
</feature>
<feature type="transmembrane region" description="Helical" evidence="8">
    <location>
        <begin position="87"/>
        <end position="107"/>
    </location>
</feature>
<evidence type="ECO:0000313" key="10">
    <source>
        <dbReference type="Proteomes" id="UP001501035"/>
    </source>
</evidence>
<accession>A0ABP6LPL7</accession>
<organism evidence="9 10">
    <name type="scientific">Gordonia defluvii</name>
    <dbReference type="NCBI Taxonomy" id="283718"/>
    <lineage>
        <taxon>Bacteria</taxon>
        <taxon>Bacillati</taxon>
        <taxon>Actinomycetota</taxon>
        <taxon>Actinomycetes</taxon>
        <taxon>Mycobacteriales</taxon>
        <taxon>Gordoniaceae</taxon>
        <taxon>Gordonia</taxon>
    </lineage>
</organism>
<evidence type="ECO:0000256" key="3">
    <source>
        <dbReference type="ARBA" id="ARBA00022679"/>
    </source>
</evidence>
<feature type="transmembrane region" description="Helical" evidence="8">
    <location>
        <begin position="307"/>
        <end position="325"/>
    </location>
</feature>
<feature type="transmembrane region" description="Helical" evidence="8">
    <location>
        <begin position="281"/>
        <end position="300"/>
    </location>
</feature>
<evidence type="ECO:0000256" key="7">
    <source>
        <dbReference type="ARBA" id="ARBA00024033"/>
    </source>
</evidence>
<evidence type="ECO:0008006" key="11">
    <source>
        <dbReference type="Google" id="ProtNLM"/>
    </source>
</evidence>
<gene>
    <name evidence="9" type="ORF">GCM10010528_31030</name>
</gene>
<keyword evidence="5 8" id="KW-1133">Transmembrane helix</keyword>
<feature type="transmembrane region" description="Helical" evidence="8">
    <location>
        <begin position="356"/>
        <end position="375"/>
    </location>
</feature>
<evidence type="ECO:0000256" key="6">
    <source>
        <dbReference type="ARBA" id="ARBA00023136"/>
    </source>
</evidence>
<feature type="transmembrane region" description="Helical" evidence="8">
    <location>
        <begin position="168"/>
        <end position="185"/>
    </location>
</feature>
<feature type="transmembrane region" description="Helical" evidence="8">
    <location>
        <begin position="403"/>
        <end position="427"/>
    </location>
</feature>
<dbReference type="EMBL" id="BAAAVS010000060">
    <property type="protein sequence ID" value="GAA3049662.1"/>
    <property type="molecule type" value="Genomic_DNA"/>
</dbReference>
<comment type="similarity">
    <text evidence="7">Belongs to the glycosyltransferase 87 family.</text>
</comment>
<comment type="caution">
    <text evidence="9">The sequence shown here is derived from an EMBL/GenBank/DDBJ whole genome shotgun (WGS) entry which is preliminary data.</text>
</comment>
<evidence type="ECO:0000256" key="4">
    <source>
        <dbReference type="ARBA" id="ARBA00022692"/>
    </source>
</evidence>
<feature type="transmembrane region" description="Helical" evidence="8">
    <location>
        <begin position="191"/>
        <end position="211"/>
    </location>
</feature>
<evidence type="ECO:0000256" key="2">
    <source>
        <dbReference type="ARBA" id="ARBA00022475"/>
    </source>
</evidence>
<feature type="transmembrane region" description="Helical" evidence="8">
    <location>
        <begin position="140"/>
        <end position="156"/>
    </location>
</feature>
<keyword evidence="10" id="KW-1185">Reference proteome</keyword>
<dbReference type="Pfam" id="PF09594">
    <property type="entry name" value="GT87"/>
    <property type="match status" value="1"/>
</dbReference>
<keyword evidence="3" id="KW-0808">Transferase</keyword>
<keyword evidence="2" id="KW-1003">Cell membrane</keyword>
<feature type="transmembrane region" description="Helical" evidence="8">
    <location>
        <begin position="331"/>
        <end position="349"/>
    </location>
</feature>
<evidence type="ECO:0000313" key="9">
    <source>
        <dbReference type="EMBL" id="GAA3049662.1"/>
    </source>
</evidence>
<proteinExistence type="inferred from homology"/>
<comment type="subcellular location">
    <subcellularLocation>
        <location evidence="1">Cell membrane</location>
        <topology evidence="1">Multi-pass membrane protein</topology>
    </subcellularLocation>
</comment>
<evidence type="ECO:0000256" key="5">
    <source>
        <dbReference type="ARBA" id="ARBA00022989"/>
    </source>
</evidence>
<protein>
    <recommendedName>
        <fullName evidence="11">Alpha-1,2-mannosyltransferase</fullName>
    </recommendedName>
</protein>
<feature type="transmembrane region" description="Helical" evidence="8">
    <location>
        <begin position="218"/>
        <end position="236"/>
    </location>
</feature>
<keyword evidence="4 8" id="KW-0812">Transmembrane</keyword>
<dbReference type="InterPro" id="IPR018584">
    <property type="entry name" value="GT87"/>
</dbReference>
<reference evidence="10" key="1">
    <citation type="journal article" date="2019" name="Int. J. Syst. Evol. Microbiol.">
        <title>The Global Catalogue of Microorganisms (GCM) 10K type strain sequencing project: providing services to taxonomists for standard genome sequencing and annotation.</title>
        <authorList>
            <consortium name="The Broad Institute Genomics Platform"/>
            <consortium name="The Broad Institute Genome Sequencing Center for Infectious Disease"/>
            <person name="Wu L."/>
            <person name="Ma J."/>
        </authorList>
    </citation>
    <scope>NUCLEOTIDE SEQUENCE [LARGE SCALE GENOMIC DNA]</scope>
    <source>
        <strain evidence="10">JCM 14234</strain>
    </source>
</reference>
<sequence>MPAQLRRNLTRVAGVDTQQRPAPTIPTPAVAVIYAAALGALIWHLFAVPLFDGYGLFTNGVDTKVYRGGARAVLDGRHLYDAPAYRYWWFTYPPFAALTMLPLALVSQAHAIRLMEVATVVCLFLFIVLTLRGLGFRCDRRFWATAVAATIAATLLEPVHTTIWQGQVNLILAVLIVGCLTLPVGRWRGTGVGLAAGIKLTPILFVAYLVITRQFRAALTAAAVFAATVAVGLVVLRDQAWNYWRNLGDTAHIGVESAPANQSIHGLLARLGVLGVWQAPTWLWVPLGVVAGCVGLYAAWRAQQAGATILAITLVGMTTCAIAPFSWGHHWIWIVPLLLLAVLWAGDSVRCGRPRTWVRWLVPAAIAVGGLAWRVQEPLGGRLVWRTGSFRVFWTPGAHGWQAALAVAGSASYLVIFAGSVAATLWWSGRARRLEDASRSG</sequence>
<name>A0ABP6LPL7_9ACTN</name>
<evidence type="ECO:0000256" key="1">
    <source>
        <dbReference type="ARBA" id="ARBA00004651"/>
    </source>
</evidence>